<evidence type="ECO:0000256" key="1">
    <source>
        <dbReference type="SAM" id="MobiDB-lite"/>
    </source>
</evidence>
<feature type="region of interest" description="Disordered" evidence="1">
    <location>
        <begin position="190"/>
        <end position="217"/>
    </location>
</feature>
<accession>A0A2K3QJ77</accession>
<keyword evidence="3" id="KW-1185">Reference proteome</keyword>
<feature type="compositionally biased region" description="Basic and acidic residues" evidence="1">
    <location>
        <begin position="418"/>
        <end position="431"/>
    </location>
</feature>
<reference evidence="2 3" key="1">
    <citation type="submission" date="2017-08" db="EMBL/GenBank/DDBJ databases">
        <title>Harnessing the power of phylogenomics to disentangle the directionality and signatures of interkingdom host jumping in the parasitic fungal genus Tolypocladium.</title>
        <authorList>
            <person name="Quandt C.A."/>
            <person name="Patterson W."/>
            <person name="Spatafora J.W."/>
        </authorList>
    </citation>
    <scope>NUCLEOTIDE SEQUENCE [LARGE SCALE GENOMIC DNA]</scope>
    <source>
        <strain evidence="2 3">CBS 113982</strain>
    </source>
</reference>
<evidence type="ECO:0008006" key="4">
    <source>
        <dbReference type="Google" id="ProtNLM"/>
    </source>
</evidence>
<feature type="compositionally biased region" description="Polar residues" evidence="1">
    <location>
        <begin position="389"/>
        <end position="417"/>
    </location>
</feature>
<dbReference type="STRING" id="45235.A0A2K3QJ77"/>
<feature type="compositionally biased region" description="Basic and acidic residues" evidence="1">
    <location>
        <begin position="562"/>
        <end position="573"/>
    </location>
</feature>
<sequence length="808" mass="88358">MDTSTVRYDMAHGGALDGPPSRQTTTTHARPSDPDQVQAEDPALLRPEKPGRRESILGLRSIFGRSKAAREPDGLPHAIHDPGSTSTRSSVADKSHWPRGHSSDAALPQWQPLPMAPQEPALGQNAHHEQAGARKRRAGSKPPKQPKQPRETLANWSMPPLFKAFPQAVRHVTLPAATMSADAILRLNERKNGAEGETREGVKLDEKRKHRRNGSASAESLDWTTKIYILVTSGYVLQYAGDGHFDRLPERVLRLGRSSAAFATDAIPGRHWVVHVSSTAEADGTPTPESRSLFSKLPFRLDRRNASNLLMVFESADVMEGWIASLRGEIEKLGGKKNLSETGRPKTEERSQHLRERHSQRTLIVRDLSRFDGSRGSSTTVGDGVPRSSAASTRLASPDTTQDQSLDGESTTNSVVSQDERQLDNLRESSHRLSVISSGQRTVVTSTGSSPEGSPTRESFASYVDDVPTHANEHADVVIRPRPNALDISIRRRSVQVAGPFVDPNSPKQARWRPPSACVTVLRGDGVTSPVGVRPTPNFSVPHSSNRRFSCTRAAFAEVDDSPPREQAYEAHPRAARSKPRPVLRDTRPLSMVMDQPSPREAPTPDRPTTGHRASRQASPAKKASQQRPRSTSRGREKLYGDASSRRSIIVTKGSRDGRAGRASPSPRRPPGVGAPPPGHYRESHDMSWSPPQAPREVDGTKYRSSFLDIGGPRSRSVEPPRNRASMNSTLSERSNGAYDVYKPLVVEPRQAARPNSPLLPMPGRTSNPHLKVGMATKALFNRRSMSQLTEGPPPAPPPTRALPPIPQ</sequence>
<feature type="compositionally biased region" description="Pro residues" evidence="1">
    <location>
        <begin position="792"/>
        <end position="808"/>
    </location>
</feature>
<evidence type="ECO:0000313" key="3">
    <source>
        <dbReference type="Proteomes" id="UP000236621"/>
    </source>
</evidence>
<name>A0A2K3QJ77_9HYPO</name>
<feature type="compositionally biased region" description="Basic and acidic residues" evidence="1">
    <location>
        <begin position="46"/>
        <end position="55"/>
    </location>
</feature>
<protein>
    <recommendedName>
        <fullName evidence="4">Peptidase family M20/M25/M40 protein</fullName>
    </recommendedName>
</protein>
<feature type="compositionally biased region" description="Low complexity" evidence="1">
    <location>
        <begin position="442"/>
        <end position="456"/>
    </location>
</feature>
<feature type="region of interest" description="Disordered" evidence="1">
    <location>
        <begin position="785"/>
        <end position="808"/>
    </location>
</feature>
<gene>
    <name evidence="2" type="ORF">TCAP_02479</name>
</gene>
<feature type="region of interest" description="Disordered" evidence="1">
    <location>
        <begin position="1"/>
        <end position="157"/>
    </location>
</feature>
<feature type="region of interest" description="Disordered" evidence="1">
    <location>
        <begin position="556"/>
        <end position="730"/>
    </location>
</feature>
<dbReference type="EMBL" id="NRSZ01000381">
    <property type="protein sequence ID" value="PNY27598.1"/>
    <property type="molecule type" value="Genomic_DNA"/>
</dbReference>
<organism evidence="2 3">
    <name type="scientific">Tolypocladium capitatum</name>
    <dbReference type="NCBI Taxonomy" id="45235"/>
    <lineage>
        <taxon>Eukaryota</taxon>
        <taxon>Fungi</taxon>
        <taxon>Dikarya</taxon>
        <taxon>Ascomycota</taxon>
        <taxon>Pezizomycotina</taxon>
        <taxon>Sordariomycetes</taxon>
        <taxon>Hypocreomycetidae</taxon>
        <taxon>Hypocreales</taxon>
        <taxon>Ophiocordycipitaceae</taxon>
        <taxon>Tolypocladium</taxon>
    </lineage>
</organism>
<feature type="compositionally biased region" description="Pro residues" evidence="1">
    <location>
        <begin position="667"/>
        <end position="679"/>
    </location>
</feature>
<feature type="region of interest" description="Disordered" evidence="1">
    <location>
        <begin position="336"/>
        <end position="460"/>
    </location>
</feature>
<feature type="compositionally biased region" description="Basic and acidic residues" evidence="1">
    <location>
        <begin position="190"/>
        <end position="207"/>
    </location>
</feature>
<dbReference type="OrthoDB" id="1749473at2759"/>
<proteinExistence type="predicted"/>
<evidence type="ECO:0000313" key="2">
    <source>
        <dbReference type="EMBL" id="PNY27598.1"/>
    </source>
</evidence>
<comment type="caution">
    <text evidence="2">The sequence shown here is derived from an EMBL/GenBank/DDBJ whole genome shotgun (WGS) entry which is preliminary data.</text>
</comment>
<feature type="compositionally biased region" description="Basic and acidic residues" evidence="1">
    <location>
        <begin position="68"/>
        <end position="80"/>
    </location>
</feature>
<dbReference type="AlphaFoldDB" id="A0A2K3QJ77"/>
<dbReference type="Proteomes" id="UP000236621">
    <property type="component" value="Unassembled WGS sequence"/>
</dbReference>
<feature type="compositionally biased region" description="Basic and acidic residues" evidence="1">
    <location>
        <begin position="343"/>
        <end position="359"/>
    </location>
</feature>